<dbReference type="InterPro" id="IPR014710">
    <property type="entry name" value="RmlC-like_jellyroll"/>
</dbReference>
<dbReference type="PANTHER" id="PTHR46797:SF10">
    <property type="entry name" value="BLR1115 PROTEIN"/>
    <property type="match status" value="1"/>
</dbReference>
<gene>
    <name evidence="3" type="ORF">ACFFP0_11620</name>
</gene>
<dbReference type="SUPFAM" id="SSF47413">
    <property type="entry name" value="lambda repressor-like DNA-binding domains"/>
    <property type="match status" value="1"/>
</dbReference>
<keyword evidence="4" id="KW-1185">Reference proteome</keyword>
<dbReference type="SMART" id="SM00530">
    <property type="entry name" value="HTH_XRE"/>
    <property type="match status" value="1"/>
</dbReference>
<dbReference type="Gene3D" id="1.10.260.40">
    <property type="entry name" value="lambda repressor-like DNA-binding domains"/>
    <property type="match status" value="1"/>
</dbReference>
<keyword evidence="1" id="KW-0238">DNA-binding</keyword>
<evidence type="ECO:0000313" key="4">
    <source>
        <dbReference type="Proteomes" id="UP001589692"/>
    </source>
</evidence>
<feature type="domain" description="HTH cro/C1-type" evidence="2">
    <location>
        <begin position="21"/>
        <end position="75"/>
    </location>
</feature>
<proteinExistence type="predicted"/>
<dbReference type="PANTHER" id="PTHR46797">
    <property type="entry name" value="HTH-TYPE TRANSCRIPTIONAL REGULATOR"/>
    <property type="match status" value="1"/>
</dbReference>
<dbReference type="Proteomes" id="UP001589692">
    <property type="component" value="Unassembled WGS sequence"/>
</dbReference>
<dbReference type="InterPro" id="IPR010982">
    <property type="entry name" value="Lambda_DNA-bd_dom_sf"/>
</dbReference>
<dbReference type="InterPro" id="IPR050807">
    <property type="entry name" value="TransReg_Diox_bact_type"/>
</dbReference>
<evidence type="ECO:0000259" key="2">
    <source>
        <dbReference type="PROSITE" id="PS50943"/>
    </source>
</evidence>
<evidence type="ECO:0000256" key="1">
    <source>
        <dbReference type="ARBA" id="ARBA00023125"/>
    </source>
</evidence>
<dbReference type="PROSITE" id="PS50943">
    <property type="entry name" value="HTH_CROC1"/>
    <property type="match status" value="1"/>
</dbReference>
<dbReference type="CDD" id="cd00093">
    <property type="entry name" value="HTH_XRE"/>
    <property type="match status" value="1"/>
</dbReference>
<dbReference type="InterPro" id="IPR001387">
    <property type="entry name" value="Cro/C1-type_HTH"/>
</dbReference>
<evidence type="ECO:0000313" key="3">
    <source>
        <dbReference type="EMBL" id="MFB9949502.1"/>
    </source>
</evidence>
<organism evidence="3 4">
    <name type="scientific">Rhizobium puerariae</name>
    <dbReference type="NCBI Taxonomy" id="1585791"/>
    <lineage>
        <taxon>Bacteria</taxon>
        <taxon>Pseudomonadati</taxon>
        <taxon>Pseudomonadota</taxon>
        <taxon>Alphaproteobacteria</taxon>
        <taxon>Hyphomicrobiales</taxon>
        <taxon>Rhizobiaceae</taxon>
        <taxon>Rhizobium/Agrobacterium group</taxon>
        <taxon>Rhizobium</taxon>
    </lineage>
</organism>
<accession>A0ABV6AFV4</accession>
<dbReference type="EMBL" id="JBHMAA010000013">
    <property type="protein sequence ID" value="MFB9949502.1"/>
    <property type="molecule type" value="Genomic_DNA"/>
</dbReference>
<dbReference type="InterPro" id="IPR011051">
    <property type="entry name" value="RmlC_Cupin_sf"/>
</dbReference>
<comment type="caution">
    <text evidence="3">The sequence shown here is derived from an EMBL/GenBank/DDBJ whole genome shotgun (WGS) entry which is preliminary data.</text>
</comment>
<dbReference type="CDD" id="cd02209">
    <property type="entry name" value="cupin_XRE_C"/>
    <property type="match status" value="1"/>
</dbReference>
<dbReference type="Gene3D" id="2.60.120.10">
    <property type="entry name" value="Jelly Rolls"/>
    <property type="match status" value="1"/>
</dbReference>
<sequence length="192" mass="21003">MKGSGLQQTEKDPVRAIAARLKIEREARHWSLSELAERSGVSKAMISKIERGEASPTATVLGRLSGAFGLPLSVLLALAERGRERFSLHAEQPVWADPETGYTRRAVSPPNAMLELIEVSLPAGVRVPYPASAFAFQHQQVWMLSGRLDFQEGPVLHHLGEGDCLLLGPPVDCAFFNPGKEPARYLVALARR</sequence>
<dbReference type="SUPFAM" id="SSF51182">
    <property type="entry name" value="RmlC-like cupins"/>
    <property type="match status" value="1"/>
</dbReference>
<reference evidence="3 4" key="1">
    <citation type="submission" date="2024-09" db="EMBL/GenBank/DDBJ databases">
        <authorList>
            <person name="Sun Q."/>
            <person name="Mori K."/>
        </authorList>
    </citation>
    <scope>NUCLEOTIDE SEQUENCE [LARGE SCALE GENOMIC DNA]</scope>
    <source>
        <strain evidence="3 4">TBRC 4938</strain>
    </source>
</reference>
<dbReference type="Pfam" id="PF01381">
    <property type="entry name" value="HTH_3"/>
    <property type="match status" value="1"/>
</dbReference>
<dbReference type="RefSeq" id="WP_377260553.1">
    <property type="nucleotide sequence ID" value="NZ_JBHMAA010000013.1"/>
</dbReference>
<name>A0ABV6AFV4_9HYPH</name>
<protein>
    <submittedName>
        <fullName evidence="3">Helix-turn-helix domain-containing protein</fullName>
    </submittedName>
</protein>